<keyword evidence="2" id="KW-1185">Reference proteome</keyword>
<proteinExistence type="predicted"/>
<comment type="caution">
    <text evidence="1">The sequence shown here is derived from an EMBL/GenBank/DDBJ whole genome shotgun (WGS) entry which is preliminary data.</text>
</comment>
<accession>A0AAD5G558</accession>
<evidence type="ECO:0000313" key="2">
    <source>
        <dbReference type="Proteomes" id="UP001206925"/>
    </source>
</evidence>
<evidence type="ECO:0000313" key="1">
    <source>
        <dbReference type="EMBL" id="KAI7728772.1"/>
    </source>
</evidence>
<sequence length="155" mass="18137">NVETEIGEEELALGQRRERWEELPPLLRRPVHHCIGDDVVCSEAMMSKVGDKSKVKRQWKFGAVVSCVEDSNGLHELTYVCPINRLWKHAFGVLVAEHRYFEFLVGDGLRDLQWLLWIIKSIRYFLPLKMVEKCLNRLQELRYVTGGTKVNYNHL</sequence>
<organism evidence="1 2">
    <name type="scientific">Ambrosia artemisiifolia</name>
    <name type="common">Common ragweed</name>
    <dbReference type="NCBI Taxonomy" id="4212"/>
    <lineage>
        <taxon>Eukaryota</taxon>
        <taxon>Viridiplantae</taxon>
        <taxon>Streptophyta</taxon>
        <taxon>Embryophyta</taxon>
        <taxon>Tracheophyta</taxon>
        <taxon>Spermatophyta</taxon>
        <taxon>Magnoliopsida</taxon>
        <taxon>eudicotyledons</taxon>
        <taxon>Gunneridae</taxon>
        <taxon>Pentapetalae</taxon>
        <taxon>asterids</taxon>
        <taxon>campanulids</taxon>
        <taxon>Asterales</taxon>
        <taxon>Asteraceae</taxon>
        <taxon>Asteroideae</taxon>
        <taxon>Heliantheae alliance</taxon>
        <taxon>Heliantheae</taxon>
        <taxon>Ambrosia</taxon>
    </lineage>
</organism>
<reference evidence="1" key="1">
    <citation type="submission" date="2022-06" db="EMBL/GenBank/DDBJ databases">
        <title>Uncovering the hologenomic basis of an extraordinary plant invasion.</title>
        <authorList>
            <person name="Bieker V.C."/>
            <person name="Martin M.D."/>
            <person name="Gilbert T."/>
            <person name="Hodgins K."/>
            <person name="Battlay P."/>
            <person name="Petersen B."/>
            <person name="Wilson J."/>
        </authorList>
    </citation>
    <scope>NUCLEOTIDE SEQUENCE</scope>
    <source>
        <strain evidence="1">AA19_3_7</strain>
        <tissue evidence="1">Leaf</tissue>
    </source>
</reference>
<name>A0AAD5G558_AMBAR</name>
<dbReference type="AlphaFoldDB" id="A0AAD5G558"/>
<dbReference type="Proteomes" id="UP001206925">
    <property type="component" value="Unassembled WGS sequence"/>
</dbReference>
<gene>
    <name evidence="1" type="ORF">M8C21_028701</name>
</gene>
<protein>
    <submittedName>
        <fullName evidence="1">Uncharacterized protein</fullName>
    </submittedName>
</protein>
<feature type="non-terminal residue" evidence="1">
    <location>
        <position position="1"/>
    </location>
</feature>
<dbReference type="EMBL" id="JAMZMK010011152">
    <property type="protein sequence ID" value="KAI7728772.1"/>
    <property type="molecule type" value="Genomic_DNA"/>
</dbReference>